<organism evidence="2 3">
    <name type="scientific">Zostera marina</name>
    <name type="common">Eelgrass</name>
    <dbReference type="NCBI Taxonomy" id="29655"/>
    <lineage>
        <taxon>Eukaryota</taxon>
        <taxon>Viridiplantae</taxon>
        <taxon>Streptophyta</taxon>
        <taxon>Embryophyta</taxon>
        <taxon>Tracheophyta</taxon>
        <taxon>Spermatophyta</taxon>
        <taxon>Magnoliopsida</taxon>
        <taxon>Liliopsida</taxon>
        <taxon>Zosteraceae</taxon>
        <taxon>Zostera</taxon>
    </lineage>
</organism>
<protein>
    <recommendedName>
        <fullName evidence="4">SAUR-like auxin-responsive protein family</fullName>
    </recommendedName>
</protein>
<sequence>MGMMKSSSYKKVSTPSRPRGCVPMLVGSVDDKEEKEMILVQIRLLKHPIIRLMLEMSEKEFGYDQKGIINIPCDLAYFKRLLNSL</sequence>
<comment type="similarity">
    <text evidence="1">Belongs to the ARG7 family.</text>
</comment>
<dbReference type="EMBL" id="LFYR01001335">
    <property type="protein sequence ID" value="KMZ62572.1"/>
    <property type="molecule type" value="Genomic_DNA"/>
</dbReference>
<dbReference type="GO" id="GO:0009733">
    <property type="term" value="P:response to auxin"/>
    <property type="evidence" value="ECO:0007669"/>
    <property type="project" value="InterPro"/>
</dbReference>
<evidence type="ECO:0008006" key="4">
    <source>
        <dbReference type="Google" id="ProtNLM"/>
    </source>
</evidence>
<comment type="caution">
    <text evidence="2">The sequence shown here is derived from an EMBL/GenBank/DDBJ whole genome shotgun (WGS) entry which is preliminary data.</text>
</comment>
<dbReference type="PANTHER" id="PTHR31374:SF261">
    <property type="entry name" value="OS01G0768333 PROTEIN"/>
    <property type="match status" value="1"/>
</dbReference>
<dbReference type="AlphaFoldDB" id="A0A0K9P2V6"/>
<dbReference type="OrthoDB" id="838391at2759"/>
<name>A0A0K9P2V6_ZOSMR</name>
<keyword evidence="3" id="KW-1185">Reference proteome</keyword>
<dbReference type="Pfam" id="PF02519">
    <property type="entry name" value="Auxin_inducible"/>
    <property type="match status" value="1"/>
</dbReference>
<dbReference type="InterPro" id="IPR003676">
    <property type="entry name" value="SAUR_fam"/>
</dbReference>
<dbReference type="Proteomes" id="UP000036987">
    <property type="component" value="Unassembled WGS sequence"/>
</dbReference>
<evidence type="ECO:0000313" key="2">
    <source>
        <dbReference type="EMBL" id="KMZ62572.1"/>
    </source>
</evidence>
<proteinExistence type="inferred from homology"/>
<dbReference type="OMA" id="KEMILVQ"/>
<reference evidence="3" key="1">
    <citation type="journal article" date="2016" name="Nature">
        <title>The genome of the seagrass Zostera marina reveals angiosperm adaptation to the sea.</title>
        <authorList>
            <person name="Olsen J.L."/>
            <person name="Rouze P."/>
            <person name="Verhelst B."/>
            <person name="Lin Y.-C."/>
            <person name="Bayer T."/>
            <person name="Collen J."/>
            <person name="Dattolo E."/>
            <person name="De Paoli E."/>
            <person name="Dittami S."/>
            <person name="Maumus F."/>
            <person name="Michel G."/>
            <person name="Kersting A."/>
            <person name="Lauritano C."/>
            <person name="Lohaus R."/>
            <person name="Toepel M."/>
            <person name="Tonon T."/>
            <person name="Vanneste K."/>
            <person name="Amirebrahimi M."/>
            <person name="Brakel J."/>
            <person name="Bostroem C."/>
            <person name="Chovatia M."/>
            <person name="Grimwood J."/>
            <person name="Jenkins J.W."/>
            <person name="Jueterbock A."/>
            <person name="Mraz A."/>
            <person name="Stam W.T."/>
            <person name="Tice H."/>
            <person name="Bornberg-Bauer E."/>
            <person name="Green P.J."/>
            <person name="Pearson G.A."/>
            <person name="Procaccini G."/>
            <person name="Duarte C.M."/>
            <person name="Schmutz J."/>
            <person name="Reusch T.B.H."/>
            <person name="Van de Peer Y."/>
        </authorList>
    </citation>
    <scope>NUCLEOTIDE SEQUENCE [LARGE SCALE GENOMIC DNA]</scope>
    <source>
        <strain evidence="3">cv. Finnish</strain>
    </source>
</reference>
<gene>
    <name evidence="2" type="ORF">ZOSMA_452G00070</name>
</gene>
<accession>A0A0K9P2V6</accession>
<dbReference type="PANTHER" id="PTHR31374">
    <property type="entry name" value="AUXIN-INDUCED PROTEIN-LIKE-RELATED"/>
    <property type="match status" value="1"/>
</dbReference>
<evidence type="ECO:0000313" key="3">
    <source>
        <dbReference type="Proteomes" id="UP000036987"/>
    </source>
</evidence>
<evidence type="ECO:0000256" key="1">
    <source>
        <dbReference type="ARBA" id="ARBA00006974"/>
    </source>
</evidence>